<accession>A0AAV3QD23</accession>
<protein>
    <submittedName>
        <fullName evidence="1">Uncharacterized protein</fullName>
    </submittedName>
</protein>
<evidence type="ECO:0000313" key="2">
    <source>
        <dbReference type="Proteomes" id="UP001454036"/>
    </source>
</evidence>
<reference evidence="1 2" key="1">
    <citation type="submission" date="2024-01" db="EMBL/GenBank/DDBJ databases">
        <title>The complete chloroplast genome sequence of Lithospermum erythrorhizon: insights into the phylogenetic relationship among Boraginaceae species and the maternal lineages of purple gromwells.</title>
        <authorList>
            <person name="Okada T."/>
            <person name="Watanabe K."/>
        </authorList>
    </citation>
    <scope>NUCLEOTIDE SEQUENCE [LARGE SCALE GENOMIC DNA]</scope>
</reference>
<evidence type="ECO:0000313" key="1">
    <source>
        <dbReference type="EMBL" id="GAA0161146.1"/>
    </source>
</evidence>
<name>A0AAV3QD23_LITER</name>
<dbReference type="EMBL" id="BAABME010004092">
    <property type="protein sequence ID" value="GAA0161146.1"/>
    <property type="molecule type" value="Genomic_DNA"/>
</dbReference>
<keyword evidence="2" id="KW-1185">Reference proteome</keyword>
<dbReference type="AlphaFoldDB" id="A0AAV3QD23"/>
<organism evidence="1 2">
    <name type="scientific">Lithospermum erythrorhizon</name>
    <name type="common">Purple gromwell</name>
    <name type="synonym">Lithospermum officinale var. erythrorhizon</name>
    <dbReference type="NCBI Taxonomy" id="34254"/>
    <lineage>
        <taxon>Eukaryota</taxon>
        <taxon>Viridiplantae</taxon>
        <taxon>Streptophyta</taxon>
        <taxon>Embryophyta</taxon>
        <taxon>Tracheophyta</taxon>
        <taxon>Spermatophyta</taxon>
        <taxon>Magnoliopsida</taxon>
        <taxon>eudicotyledons</taxon>
        <taxon>Gunneridae</taxon>
        <taxon>Pentapetalae</taxon>
        <taxon>asterids</taxon>
        <taxon>lamiids</taxon>
        <taxon>Boraginales</taxon>
        <taxon>Boraginaceae</taxon>
        <taxon>Boraginoideae</taxon>
        <taxon>Lithospermeae</taxon>
        <taxon>Lithospermum</taxon>
    </lineage>
</organism>
<gene>
    <name evidence="1" type="ORF">LIER_17530</name>
</gene>
<comment type="caution">
    <text evidence="1">The sequence shown here is derived from an EMBL/GenBank/DDBJ whole genome shotgun (WGS) entry which is preliminary data.</text>
</comment>
<sequence length="285" mass="32631">MLRIEIYMCDDVQNVDVEAPNVDTFTGTLSYDVKFLSSFALRKLKLIAQSLLGERLQTLISLASNLEYLEIYHWRLKDIQIKSQNLKTLKLLYSRASSVAVEAPNLLSLEYSSFTIPFNVSVLSSKPLNVHMKLWLRLDEPCNLQRVAKLANVVMRSSISKRFKLKLNQDNKLLIHDNINEEFLYSSCDLIDFKQALELSISSMDSVVFADYLIQKLYPKTLSVACYSTKPIKFRYEELVQPKEGCVGCCKSSAILVIYKLIFKLKTIKKMWSRGKSVGDALVFL</sequence>
<proteinExistence type="predicted"/>
<dbReference type="Proteomes" id="UP001454036">
    <property type="component" value="Unassembled WGS sequence"/>
</dbReference>